<feature type="binding site" evidence="7">
    <location>
        <begin position="160"/>
        <end position="165"/>
    </location>
    <ligand>
        <name>ATP</name>
        <dbReference type="ChEBI" id="CHEBI:30616"/>
    </ligand>
</feature>
<protein>
    <recommendedName>
        <fullName evidence="7">Formate-dependent phosphoribosylglycinamide formyltransferase</fullName>
        <ecNumber evidence="7">6.3.1.21</ecNumber>
    </recommendedName>
    <alternativeName>
        <fullName evidence="7">5'-phosphoribosylglycinamide transformylase 2</fullName>
    </alternativeName>
    <alternativeName>
        <fullName evidence="7">Formate-dependent GAR transformylase</fullName>
    </alternativeName>
    <alternativeName>
        <fullName evidence="7">GAR transformylase 2</fullName>
        <shortName evidence="7">GART 2</shortName>
    </alternativeName>
    <alternativeName>
        <fullName evidence="7">Non-folate glycinamide ribonucleotide transformylase</fullName>
    </alternativeName>
    <alternativeName>
        <fullName evidence="7">Phosphoribosylglycinamide formyltransferase 2</fullName>
    </alternativeName>
</protein>
<keyword evidence="4 7" id="KW-0658">Purine biosynthesis</keyword>
<dbReference type="SUPFAM" id="SSF56059">
    <property type="entry name" value="Glutathione synthetase ATP-binding domain-like"/>
    <property type="match status" value="1"/>
</dbReference>
<feature type="binding site" evidence="7">
    <location>
        <position position="114"/>
    </location>
    <ligand>
        <name>ATP</name>
        <dbReference type="ChEBI" id="CHEBI:30616"/>
    </ligand>
</feature>
<dbReference type="Proteomes" id="UP000765845">
    <property type="component" value="Unassembled WGS sequence"/>
</dbReference>
<sequence length="393" mass="42258">MVSLGTPFSNTACKVLLCGSGELGKEVVIELQRLGVEVIACDRYANAPAMQVADRSHCFSMLDGAELRRVIELERPDYIVPEIEAIATDTLVALEAEGFNVVPTARAAQLTMNREGIRRLAAETLGLATSPFRFADNFADFSAAITEVGMPCVVKPIMSSSGKGQSVVRAAEDIERAWTYAQEGGRAGAGRVIVEGFVDFDYEITLLTVRHRDGTSFCEPIGHRQEAGDYRESWQPQPMSAVALAKSKEVAESITAALGGWGIFGVELFVKGDEVWFSEVSPRPHDTGMVTMISQDLPQFALHARAILGLPIPNIQQHGPSASAVILVEGESTRTAFGNLDKALAEPDTQLRLFGKPEVSGQRRMGVALARGGSVEEAVDRAKRVVAAVTVSL</sequence>
<dbReference type="Gene3D" id="3.30.1490.20">
    <property type="entry name" value="ATP-grasp fold, A domain"/>
    <property type="match status" value="1"/>
</dbReference>
<dbReference type="InterPro" id="IPR011761">
    <property type="entry name" value="ATP-grasp"/>
</dbReference>
<dbReference type="EMBL" id="JAAWWK010000004">
    <property type="protein sequence ID" value="NKI18100.1"/>
    <property type="molecule type" value="Genomic_DNA"/>
</dbReference>
<dbReference type="InterPro" id="IPR048740">
    <property type="entry name" value="PurT_C"/>
</dbReference>
<dbReference type="InterPro" id="IPR013815">
    <property type="entry name" value="ATP_grasp_subdomain_1"/>
</dbReference>
<feature type="binding site" evidence="7">
    <location>
        <begin position="195"/>
        <end position="198"/>
    </location>
    <ligand>
        <name>ATP</name>
        <dbReference type="ChEBI" id="CHEBI:30616"/>
    </ligand>
</feature>
<dbReference type="Gene3D" id="3.40.50.20">
    <property type="match status" value="1"/>
</dbReference>
<comment type="function">
    <text evidence="7">Involved in the de novo purine biosynthesis. Catalyzes the transfer of formate to 5-phospho-ribosyl-glycinamide (GAR), producing 5-phospho-ribosyl-N-formylglycinamide (FGAR). Formate is provided by PurU via hydrolysis of 10-formyl-tetrahydrofolate.</text>
</comment>
<feature type="binding site" evidence="7">
    <location>
        <begin position="22"/>
        <end position="23"/>
    </location>
    <ligand>
        <name>N(1)-(5-phospho-beta-D-ribosyl)glycinamide</name>
        <dbReference type="ChEBI" id="CHEBI:143788"/>
    </ligand>
</feature>
<evidence type="ECO:0000313" key="9">
    <source>
        <dbReference type="EMBL" id="NKI18100.1"/>
    </source>
</evidence>
<dbReference type="GO" id="GO:0016740">
    <property type="term" value="F:transferase activity"/>
    <property type="evidence" value="ECO:0007669"/>
    <property type="project" value="UniProtKB-KW"/>
</dbReference>
<evidence type="ECO:0000256" key="2">
    <source>
        <dbReference type="ARBA" id="ARBA00022723"/>
    </source>
</evidence>
<dbReference type="RefSeq" id="WP_168450632.1">
    <property type="nucleotide sequence ID" value="NZ_JAAWWK010000004.1"/>
</dbReference>
<dbReference type="InterPro" id="IPR011054">
    <property type="entry name" value="Rudment_hybrid_motif"/>
</dbReference>
<dbReference type="Pfam" id="PF02222">
    <property type="entry name" value="ATP-grasp"/>
    <property type="match status" value="1"/>
</dbReference>
<feature type="binding site" evidence="7">
    <location>
        <position position="203"/>
    </location>
    <ligand>
        <name>ATP</name>
        <dbReference type="ChEBI" id="CHEBI:30616"/>
    </ligand>
</feature>
<evidence type="ECO:0000256" key="5">
    <source>
        <dbReference type="ARBA" id="ARBA00022840"/>
    </source>
</evidence>
<comment type="caution">
    <text evidence="9">The sequence shown here is derived from an EMBL/GenBank/DDBJ whole genome shotgun (WGS) entry which is preliminary data.</text>
</comment>
<keyword evidence="5 7" id="KW-0067">ATP-binding</keyword>
<comment type="pathway">
    <text evidence="7">Purine metabolism; IMP biosynthesis via de novo pathway; N(2)-formyl-N(1)-(5-phospho-D-ribosyl)glycinamide from N(1)-(5-phospho-D-ribosyl)glycinamide (formate route): step 1/1.</text>
</comment>
<dbReference type="InterPro" id="IPR054350">
    <property type="entry name" value="PurT/PurK_preATP-grasp"/>
</dbReference>
<dbReference type="NCBIfam" id="NF006766">
    <property type="entry name" value="PRK09288.1"/>
    <property type="match status" value="1"/>
</dbReference>
<dbReference type="PANTHER" id="PTHR43055:SF1">
    <property type="entry name" value="FORMATE-DEPENDENT PHOSPHORIBOSYLGLYCINAMIDE FORMYLTRANSFERASE"/>
    <property type="match status" value="1"/>
</dbReference>
<dbReference type="SUPFAM" id="SSF52440">
    <property type="entry name" value="PreATP-grasp domain"/>
    <property type="match status" value="1"/>
</dbReference>
<evidence type="ECO:0000256" key="6">
    <source>
        <dbReference type="ARBA" id="ARBA00022842"/>
    </source>
</evidence>
<feature type="binding site" evidence="7">
    <location>
        <begin position="363"/>
        <end position="364"/>
    </location>
    <ligand>
        <name>N(1)-(5-phospho-beta-D-ribosyl)glycinamide</name>
        <dbReference type="ChEBI" id="CHEBI:143788"/>
    </ligand>
</feature>
<evidence type="ECO:0000256" key="4">
    <source>
        <dbReference type="ARBA" id="ARBA00022755"/>
    </source>
</evidence>
<evidence type="ECO:0000256" key="1">
    <source>
        <dbReference type="ARBA" id="ARBA00022598"/>
    </source>
</evidence>
<evidence type="ECO:0000259" key="8">
    <source>
        <dbReference type="PROSITE" id="PS50975"/>
    </source>
</evidence>
<dbReference type="InterPro" id="IPR016185">
    <property type="entry name" value="PreATP-grasp_dom_sf"/>
</dbReference>
<dbReference type="SUPFAM" id="SSF51246">
    <property type="entry name" value="Rudiment single hybrid motif"/>
    <property type="match status" value="1"/>
</dbReference>
<evidence type="ECO:0000256" key="3">
    <source>
        <dbReference type="ARBA" id="ARBA00022741"/>
    </source>
</evidence>
<dbReference type="InterPro" id="IPR003135">
    <property type="entry name" value="ATP-grasp_carboxylate-amine"/>
</dbReference>
<comment type="similarity">
    <text evidence="7">Belongs to the PurK/PurT family.</text>
</comment>
<dbReference type="Gene3D" id="3.30.470.20">
    <property type="entry name" value="ATP-grasp fold, B domain"/>
    <property type="match status" value="1"/>
</dbReference>
<organism evidence="9 10">
    <name type="scientific">Spongiibacter thalassae</name>
    <dbReference type="NCBI Taxonomy" id="2721624"/>
    <lineage>
        <taxon>Bacteria</taxon>
        <taxon>Pseudomonadati</taxon>
        <taxon>Pseudomonadota</taxon>
        <taxon>Gammaproteobacteria</taxon>
        <taxon>Cellvibrionales</taxon>
        <taxon>Spongiibacteraceae</taxon>
        <taxon>Spongiibacter</taxon>
    </lineage>
</organism>
<dbReference type="PROSITE" id="PS50975">
    <property type="entry name" value="ATP_GRASP"/>
    <property type="match status" value="1"/>
</dbReference>
<dbReference type="Pfam" id="PF22660">
    <property type="entry name" value="RS_preATP-grasp-like"/>
    <property type="match status" value="1"/>
</dbReference>
<proteinExistence type="inferred from homology"/>
<name>A0ABX1GFW1_9GAMM</name>
<evidence type="ECO:0000256" key="7">
    <source>
        <dbReference type="HAMAP-Rule" id="MF_01643"/>
    </source>
</evidence>
<comment type="subunit">
    <text evidence="7">Homodimer.</text>
</comment>
<keyword evidence="10" id="KW-1185">Reference proteome</keyword>
<dbReference type="NCBIfam" id="TIGR01142">
    <property type="entry name" value="purT"/>
    <property type="match status" value="1"/>
</dbReference>
<feature type="binding site" evidence="7">
    <location>
        <position position="286"/>
    </location>
    <ligand>
        <name>N(1)-(5-phospho-beta-D-ribosyl)glycinamide</name>
        <dbReference type="ChEBI" id="CHEBI:143788"/>
    </ligand>
</feature>
<dbReference type="HAMAP" id="MF_01643">
    <property type="entry name" value="PurT"/>
    <property type="match status" value="1"/>
</dbReference>
<comment type="catalytic activity">
    <reaction evidence="7">
        <text>N(1)-(5-phospho-beta-D-ribosyl)glycinamide + formate + ATP = N(2)-formyl-N(1)-(5-phospho-beta-D-ribosyl)glycinamide + ADP + phosphate + H(+)</text>
        <dbReference type="Rhea" id="RHEA:24829"/>
        <dbReference type="ChEBI" id="CHEBI:15378"/>
        <dbReference type="ChEBI" id="CHEBI:15740"/>
        <dbReference type="ChEBI" id="CHEBI:30616"/>
        <dbReference type="ChEBI" id="CHEBI:43474"/>
        <dbReference type="ChEBI" id="CHEBI:143788"/>
        <dbReference type="ChEBI" id="CHEBI:147286"/>
        <dbReference type="ChEBI" id="CHEBI:456216"/>
        <dbReference type="EC" id="6.3.1.21"/>
    </reaction>
</comment>
<keyword evidence="6 7" id="KW-0460">Magnesium</keyword>
<feature type="binding site" evidence="7">
    <location>
        <position position="155"/>
    </location>
    <ligand>
        <name>ATP</name>
        <dbReference type="ChEBI" id="CHEBI:30616"/>
    </ligand>
</feature>
<keyword evidence="2 7" id="KW-0479">Metal-binding</keyword>
<feature type="binding site" evidence="7">
    <location>
        <position position="82"/>
    </location>
    <ligand>
        <name>N(1)-(5-phospho-beta-D-ribosyl)glycinamide</name>
        <dbReference type="ChEBI" id="CHEBI:143788"/>
    </ligand>
</feature>
<feature type="domain" description="ATP-grasp" evidence="8">
    <location>
        <begin position="119"/>
        <end position="308"/>
    </location>
</feature>
<keyword evidence="9" id="KW-0808">Transferase</keyword>
<keyword evidence="3 7" id="KW-0547">Nucleotide-binding</keyword>
<gene>
    <name evidence="7 9" type="primary">purT</name>
    <name evidence="9" type="ORF">HCU74_11860</name>
</gene>
<dbReference type="InterPro" id="IPR005862">
    <property type="entry name" value="PurT"/>
</dbReference>
<keyword evidence="1 7" id="KW-0436">Ligase</keyword>
<dbReference type="PANTHER" id="PTHR43055">
    <property type="entry name" value="FORMATE-DEPENDENT PHOSPHORIBOSYLGLYCINAMIDE FORMYLTRANSFERASE"/>
    <property type="match status" value="1"/>
</dbReference>
<feature type="binding site" evidence="7">
    <location>
        <position position="267"/>
    </location>
    <ligand>
        <name>Mg(2+)</name>
        <dbReference type="ChEBI" id="CHEBI:18420"/>
    </ligand>
</feature>
<dbReference type="Pfam" id="PF21244">
    <property type="entry name" value="PurT_C"/>
    <property type="match status" value="1"/>
</dbReference>
<reference evidence="9 10" key="1">
    <citation type="submission" date="2020-04" db="EMBL/GenBank/DDBJ databases">
        <authorList>
            <person name="Yoon J."/>
        </authorList>
    </citation>
    <scope>NUCLEOTIDE SEQUENCE [LARGE SCALE GENOMIC DNA]</scope>
    <source>
        <strain evidence="9 10">KMU-166</strain>
    </source>
</reference>
<accession>A0ABX1GFW1</accession>
<evidence type="ECO:0000313" key="10">
    <source>
        <dbReference type="Proteomes" id="UP000765845"/>
    </source>
</evidence>
<feature type="binding site" evidence="7">
    <location>
        <position position="356"/>
    </location>
    <ligand>
        <name>N(1)-(5-phospho-beta-D-ribosyl)glycinamide</name>
        <dbReference type="ChEBI" id="CHEBI:143788"/>
    </ligand>
</feature>
<dbReference type="EC" id="6.3.1.21" evidence="7"/>
<feature type="binding site" evidence="7">
    <location>
        <position position="279"/>
    </location>
    <ligand>
        <name>Mg(2+)</name>
        <dbReference type="ChEBI" id="CHEBI:18420"/>
    </ligand>
</feature>